<accession>A0AAD4EI96</accession>
<dbReference type="AlphaFoldDB" id="A0AAD4EI96"/>
<keyword evidence="2" id="KW-1185">Reference proteome</keyword>
<proteinExistence type="predicted"/>
<organism evidence="1 2">
    <name type="scientific">Suillus fuscotomentosus</name>
    <dbReference type="NCBI Taxonomy" id="1912939"/>
    <lineage>
        <taxon>Eukaryota</taxon>
        <taxon>Fungi</taxon>
        <taxon>Dikarya</taxon>
        <taxon>Basidiomycota</taxon>
        <taxon>Agaricomycotina</taxon>
        <taxon>Agaricomycetes</taxon>
        <taxon>Agaricomycetidae</taxon>
        <taxon>Boletales</taxon>
        <taxon>Suillineae</taxon>
        <taxon>Suillaceae</taxon>
        <taxon>Suillus</taxon>
    </lineage>
</organism>
<sequence>MSIPLNSGIVGGCMDLDPADAELGYRFHTIHACDDPHQLSNEQQLHEALEHGRQLIHHFHTQETILELHNLVSNDEASEFCELKNKLDCVKHPGTHCYINPASGEHKAQDIYNLMLWAKQISLGEATYDNPPKTAAFDHVRKQC</sequence>
<evidence type="ECO:0000313" key="2">
    <source>
        <dbReference type="Proteomes" id="UP001195769"/>
    </source>
</evidence>
<reference evidence="1" key="1">
    <citation type="journal article" date="2020" name="New Phytol.">
        <title>Comparative genomics reveals dynamic genome evolution in host specialist ectomycorrhizal fungi.</title>
        <authorList>
            <person name="Lofgren L.A."/>
            <person name="Nguyen N.H."/>
            <person name="Vilgalys R."/>
            <person name="Ruytinx J."/>
            <person name="Liao H.L."/>
            <person name="Branco S."/>
            <person name="Kuo A."/>
            <person name="LaButti K."/>
            <person name="Lipzen A."/>
            <person name="Andreopoulos W."/>
            <person name="Pangilinan J."/>
            <person name="Riley R."/>
            <person name="Hundley H."/>
            <person name="Na H."/>
            <person name="Barry K."/>
            <person name="Grigoriev I.V."/>
            <person name="Stajich J.E."/>
            <person name="Kennedy P.G."/>
        </authorList>
    </citation>
    <scope>NUCLEOTIDE SEQUENCE</scope>
    <source>
        <strain evidence="1">FC203</strain>
    </source>
</reference>
<comment type="caution">
    <text evidence="1">The sequence shown here is derived from an EMBL/GenBank/DDBJ whole genome shotgun (WGS) entry which is preliminary data.</text>
</comment>
<dbReference type="RefSeq" id="XP_041232162.1">
    <property type="nucleotide sequence ID" value="XM_041376505.1"/>
</dbReference>
<evidence type="ECO:0000313" key="1">
    <source>
        <dbReference type="EMBL" id="KAG1906587.1"/>
    </source>
</evidence>
<dbReference type="Proteomes" id="UP001195769">
    <property type="component" value="Unassembled WGS sequence"/>
</dbReference>
<dbReference type="GeneID" id="64670803"/>
<gene>
    <name evidence="1" type="ORF">F5891DRAFT_975361</name>
</gene>
<dbReference type="EMBL" id="JABBWK010000004">
    <property type="protein sequence ID" value="KAG1906587.1"/>
    <property type="molecule type" value="Genomic_DNA"/>
</dbReference>
<protein>
    <submittedName>
        <fullName evidence="1">Uncharacterized protein</fullName>
    </submittedName>
</protein>
<name>A0AAD4EI96_9AGAM</name>